<evidence type="ECO:0000256" key="2">
    <source>
        <dbReference type="SAM" id="SignalP"/>
    </source>
</evidence>
<reference evidence="5" key="1">
    <citation type="submission" date="2022-11" db="UniProtKB">
        <authorList>
            <consortium name="WormBaseParasite"/>
        </authorList>
    </citation>
    <scope>IDENTIFICATION</scope>
</reference>
<accession>A0A914X163</accession>
<dbReference type="PROSITE" id="PS51257">
    <property type="entry name" value="PROKAR_LIPOPROTEIN"/>
    <property type="match status" value="1"/>
</dbReference>
<dbReference type="PROSITE" id="PS50015">
    <property type="entry name" value="SAP_B"/>
    <property type="match status" value="1"/>
</dbReference>
<dbReference type="InterPro" id="IPR008139">
    <property type="entry name" value="SaposinB_dom"/>
</dbReference>
<name>A0A914X163_9BILA</name>
<evidence type="ECO:0000313" key="5">
    <source>
        <dbReference type="WBParaSite" id="PSAMB.scaffold5926size10560.g27579.t1"/>
    </source>
</evidence>
<dbReference type="SUPFAM" id="SSF47862">
    <property type="entry name" value="Saposin"/>
    <property type="match status" value="1"/>
</dbReference>
<feature type="chain" id="PRO_5037448821" evidence="2">
    <location>
        <begin position="18"/>
        <end position="91"/>
    </location>
</feature>
<dbReference type="InterPro" id="IPR011001">
    <property type="entry name" value="Saposin-like"/>
</dbReference>
<dbReference type="Proteomes" id="UP000887566">
    <property type="component" value="Unplaced"/>
</dbReference>
<dbReference type="WBParaSite" id="PSAMB.scaffold5926size10560.g27579.t1">
    <property type="protein sequence ID" value="PSAMB.scaffold5926size10560.g27579.t1"/>
    <property type="gene ID" value="PSAMB.scaffold5926size10560.g27579"/>
</dbReference>
<evidence type="ECO:0000256" key="1">
    <source>
        <dbReference type="ARBA" id="ARBA00023157"/>
    </source>
</evidence>
<organism evidence="4 5">
    <name type="scientific">Plectus sambesii</name>
    <dbReference type="NCBI Taxonomy" id="2011161"/>
    <lineage>
        <taxon>Eukaryota</taxon>
        <taxon>Metazoa</taxon>
        <taxon>Ecdysozoa</taxon>
        <taxon>Nematoda</taxon>
        <taxon>Chromadorea</taxon>
        <taxon>Plectida</taxon>
        <taxon>Plectina</taxon>
        <taxon>Plectoidea</taxon>
        <taxon>Plectidae</taxon>
        <taxon>Plectus</taxon>
    </lineage>
</organism>
<evidence type="ECO:0000259" key="3">
    <source>
        <dbReference type="PROSITE" id="PS50015"/>
    </source>
</evidence>
<sequence length="91" mass="9996">MMKSVLLLVFVLAACQADLCSICTDVVEIAVEYAPQGEDALKQKLDEYCDDLGGFSGICKAFCDSELQNILKYLESGDVNPKDVCHDIRLC</sequence>
<dbReference type="Gene3D" id="1.10.225.10">
    <property type="entry name" value="Saposin-like"/>
    <property type="match status" value="1"/>
</dbReference>
<keyword evidence="1" id="KW-1015">Disulfide bond</keyword>
<keyword evidence="4" id="KW-1185">Reference proteome</keyword>
<protein>
    <submittedName>
        <fullName evidence="5">Saposin B-type domain-containing protein</fullName>
    </submittedName>
</protein>
<dbReference type="SMART" id="SM00741">
    <property type="entry name" value="SapB"/>
    <property type="match status" value="1"/>
</dbReference>
<dbReference type="AlphaFoldDB" id="A0A914X163"/>
<feature type="signal peptide" evidence="2">
    <location>
        <begin position="1"/>
        <end position="17"/>
    </location>
</feature>
<dbReference type="Pfam" id="PF03489">
    <property type="entry name" value="SapB_2"/>
    <property type="match status" value="1"/>
</dbReference>
<evidence type="ECO:0000313" key="4">
    <source>
        <dbReference type="Proteomes" id="UP000887566"/>
    </source>
</evidence>
<feature type="domain" description="Saposin B-type" evidence="3">
    <location>
        <begin position="16"/>
        <end position="91"/>
    </location>
</feature>
<keyword evidence="2" id="KW-0732">Signal</keyword>
<proteinExistence type="predicted"/>
<dbReference type="InterPro" id="IPR008138">
    <property type="entry name" value="SapB_2"/>
</dbReference>